<dbReference type="SUPFAM" id="SSF49452">
    <property type="entry name" value="Starch-binding domain-like"/>
    <property type="match status" value="1"/>
</dbReference>
<dbReference type="Pfam" id="PF00686">
    <property type="entry name" value="CBM_20"/>
    <property type="match status" value="1"/>
</dbReference>
<evidence type="ECO:0000313" key="5">
    <source>
        <dbReference type="Ensembl" id="ENSPTRP00000065962.1"/>
    </source>
</evidence>
<evidence type="ECO:0000313" key="7">
    <source>
        <dbReference type="Proteomes" id="UP000002277"/>
    </source>
</evidence>
<dbReference type="Pfam" id="PF25329">
    <property type="entry name" value="C2_GDE1"/>
    <property type="match status" value="1"/>
</dbReference>
<dbReference type="PROSITE" id="PS51166">
    <property type="entry name" value="CBM20"/>
    <property type="match status" value="1"/>
</dbReference>
<dbReference type="GO" id="GO:0047389">
    <property type="term" value="F:glycerophosphocholine phosphodiesterase activity"/>
    <property type="evidence" value="ECO:0000318"/>
    <property type="project" value="GO_Central"/>
</dbReference>
<dbReference type="InterPro" id="IPR017946">
    <property type="entry name" value="PLC-like_Pdiesterase_TIM-brl"/>
</dbReference>
<dbReference type="SUPFAM" id="SSF51695">
    <property type="entry name" value="PLC-like phosphodiesterases"/>
    <property type="match status" value="1"/>
</dbReference>
<keyword evidence="7" id="KW-1185">Reference proteome</keyword>
<protein>
    <recommendedName>
        <fullName evidence="8">Glycerophosphocholine phosphodiesterase 1</fullName>
    </recommendedName>
</protein>
<dbReference type="PROSITE" id="PS51704">
    <property type="entry name" value="GP_PDE"/>
    <property type="match status" value="1"/>
</dbReference>
<evidence type="ECO:0000259" key="4">
    <source>
        <dbReference type="PROSITE" id="PS51704"/>
    </source>
</evidence>
<proteinExistence type="inferred from homology"/>
<dbReference type="PANTHER" id="PTHR22958">
    <property type="entry name" value="GLYCEROPHOSPHORYL DIESTER PHOSPHODIESTERASE"/>
    <property type="match status" value="1"/>
</dbReference>
<dbReference type="CDD" id="cd05814">
    <property type="entry name" value="CBM20_Prei4"/>
    <property type="match status" value="1"/>
</dbReference>
<dbReference type="InterPro" id="IPR013784">
    <property type="entry name" value="Carb-bd-like_fold"/>
</dbReference>
<dbReference type="Ensembl" id="ENSPTRT00000100064.1">
    <property type="protein sequence ID" value="ENSPTRP00000067781.1"/>
    <property type="gene ID" value="ENSPTRG00000045775.1"/>
</dbReference>
<dbReference type="Ensembl" id="ENSPTRT00000090020.1">
    <property type="protein sequence ID" value="ENSPTRP00000065962.1"/>
    <property type="gene ID" value="ENSPTRG00000051099.1"/>
</dbReference>
<dbReference type="EMBL" id="AC192605">
    <property type="status" value="NOT_ANNOTATED_CDS"/>
    <property type="molecule type" value="Genomic_DNA"/>
</dbReference>
<dbReference type="GO" id="GO:0046475">
    <property type="term" value="P:glycerophospholipid catabolic process"/>
    <property type="evidence" value="ECO:0000318"/>
    <property type="project" value="GO_Central"/>
</dbReference>
<dbReference type="PANTHER" id="PTHR22958:SF1">
    <property type="entry name" value="GLYCEROPHOSPHOCHOLINE PHOSPHODIESTERASE GPCPD1"/>
    <property type="match status" value="1"/>
</dbReference>
<dbReference type="InterPro" id="IPR013783">
    <property type="entry name" value="Ig-like_fold"/>
</dbReference>
<dbReference type="Gene3D" id="3.20.20.190">
    <property type="entry name" value="Phosphatidylinositol (PI) phosphodiesterase"/>
    <property type="match status" value="1"/>
</dbReference>
<dbReference type="Proteomes" id="UP000002277">
    <property type="component" value="Chromosome 7"/>
</dbReference>
<evidence type="ECO:0000259" key="3">
    <source>
        <dbReference type="PROSITE" id="PS51166"/>
    </source>
</evidence>
<organism evidence="5 7">
    <name type="scientific">Pan troglodytes</name>
    <name type="common">Chimpanzee</name>
    <dbReference type="NCBI Taxonomy" id="9598"/>
    <lineage>
        <taxon>Eukaryota</taxon>
        <taxon>Metazoa</taxon>
        <taxon>Chordata</taxon>
        <taxon>Craniata</taxon>
        <taxon>Vertebrata</taxon>
        <taxon>Euteleostomi</taxon>
        <taxon>Mammalia</taxon>
        <taxon>Eutheria</taxon>
        <taxon>Euarchontoglires</taxon>
        <taxon>Primates</taxon>
        <taxon>Haplorrhini</taxon>
        <taxon>Catarrhini</taxon>
        <taxon>Hominidae</taxon>
        <taxon>Pan</taxon>
    </lineage>
</organism>
<dbReference type="Pfam" id="PF03009">
    <property type="entry name" value="GDPD"/>
    <property type="match status" value="1"/>
</dbReference>
<evidence type="ECO:0000313" key="6">
    <source>
        <dbReference type="Ensembl" id="ENSPTRP00000067781.1"/>
    </source>
</evidence>
<name>A0A2I3RNP6_PANTR</name>
<dbReference type="InterPro" id="IPR034839">
    <property type="entry name" value="CBM20_GPCPD1"/>
</dbReference>
<feature type="domain" description="GP-PDE" evidence="4">
    <location>
        <begin position="287"/>
        <end position="552"/>
    </location>
</feature>
<reference evidence="6 7" key="1">
    <citation type="journal article" date="2005" name="Nature">
        <title>Initial sequence of the chimpanzee genome and comparison with the human genome.</title>
        <authorList>
            <consortium name="Chimpanzee sequencing and analysis consortium"/>
        </authorList>
    </citation>
    <scope>NUCLEOTIDE SEQUENCE [LARGE SCALE GENOMIC DNA]</scope>
</reference>
<dbReference type="InterPro" id="IPR002044">
    <property type="entry name" value="CBM20"/>
</dbReference>
<accession>A0A2I3RNP6</accession>
<reference evidence="5" key="2">
    <citation type="submission" date="2025-05" db="UniProtKB">
        <authorList>
            <consortium name="Ensembl"/>
        </authorList>
    </citation>
    <scope>IDENTIFICATION</scope>
</reference>
<evidence type="ECO:0000256" key="1">
    <source>
        <dbReference type="ARBA" id="ARBA00007277"/>
    </source>
</evidence>
<dbReference type="OMA" id="WTMELND"/>
<evidence type="ECO:0008006" key="8">
    <source>
        <dbReference type="Google" id="ProtNLM"/>
    </source>
</evidence>
<dbReference type="Gene3D" id="2.60.40.10">
    <property type="entry name" value="Immunoglobulins"/>
    <property type="match status" value="1"/>
</dbReference>
<dbReference type="GeneTree" id="ENSGT00440000033970"/>
<dbReference type="InterPro" id="IPR051578">
    <property type="entry name" value="GDPD"/>
</dbReference>
<dbReference type="FunFam" id="2.60.40.10:FF:000752">
    <property type="entry name" value="Putative glycerophosphocholine phosphodiesterase GPCPD1"/>
    <property type="match status" value="1"/>
</dbReference>
<dbReference type="InterPro" id="IPR057506">
    <property type="entry name" value="C2_GPCPD1"/>
</dbReference>
<comment type="similarity">
    <text evidence="1">Belongs to the glycerophosphoryl diester phosphodiesterase family.</text>
</comment>
<keyword evidence="2" id="KW-0378">Hydrolase</keyword>
<dbReference type="GO" id="GO:2001070">
    <property type="term" value="F:starch binding"/>
    <property type="evidence" value="ECO:0007669"/>
    <property type="project" value="InterPro"/>
</dbReference>
<evidence type="ECO:0000256" key="2">
    <source>
        <dbReference type="ARBA" id="ARBA00022801"/>
    </source>
</evidence>
<dbReference type="InterPro" id="IPR030395">
    <property type="entry name" value="GP_PDE_dom"/>
</dbReference>
<dbReference type="AlphaFoldDB" id="A0A2I3RNP6"/>
<feature type="domain" description="CBM20" evidence="3">
    <location>
        <begin position="1"/>
        <end position="113"/>
    </location>
</feature>
<sequence>MTPSQVTFEIRGTLLPEVFAICGSCDALGNWNPQNAVALLPENETASMLWKATILLSRGVSVQHCYFKGYFLEPKTIGGPCQVIVHKWEIHLQPRSITPSESEIVIDHGQFGIHSGVETLDSAWLACQTEIRLRLHYSEKPPVFRVKLTLEGLEEDDDDRVSPTVLHKMSNSMEISLICDNEFQCRHSQLECGYGLQSDRWTEYSIQTMGPDNLELIFDFFEEDLSEHIVQGDALPGRVGTACLLLSTIAESGKSAGILTLPYMSRNSRKTIGKVRVDYIIIKPLIPLDVGHRGVGNTTTAQLAKENTIASLRNAASHSAAFVEFDVHLSKDFVPMVYHDLTCCLTMKKKFDADPLELFEIPLLKLTHVTALKSKDWKQSVVQEENSFSENQAFPSRKMVLECLPEDVGFNIEIKWICQQRDGMWDGNLSTYFVFSSFDADICTMVWQKQNKYPILFLTEGKSEIYPELMDLRSPTTPIAMSFAQKENLLEINAHTEDLLRNPSYIQEAKAKGLIIFCWGDDSSDPEKRRKLKELGVNGLFYDRIYDWMPEQPKLPECKGCLCPTVSHFVPSSLCEEPDTHVDANGIDNVENT</sequence>
<dbReference type="SMART" id="SM01065">
    <property type="entry name" value="CBM_2"/>
    <property type="match status" value="1"/>
</dbReference>